<evidence type="ECO:0000256" key="1">
    <source>
        <dbReference type="SAM" id="MobiDB-lite"/>
    </source>
</evidence>
<gene>
    <name evidence="2" type="ORF">CCMA1212_000670</name>
</gene>
<proteinExistence type="predicted"/>
<dbReference type="GeneID" id="300572581"/>
<protein>
    <submittedName>
        <fullName evidence="2">Uncharacterized protein</fullName>
    </submittedName>
</protein>
<reference evidence="2 3" key="1">
    <citation type="submission" date="2018-01" db="EMBL/GenBank/DDBJ databases">
        <title>Genome characterization of the sugarcane-associated fungus Trichoderma ghanense CCMA-1212 and their application in lignocelulose bioconversion.</title>
        <authorList>
            <person name="Steindorff A.S."/>
            <person name="Mendes T.D."/>
            <person name="Vilela E.S.D."/>
            <person name="Rodrigues D.S."/>
            <person name="Formighieri E.F."/>
            <person name="Melo I.S."/>
            <person name="Favaro L.C.L."/>
        </authorList>
    </citation>
    <scope>NUCLEOTIDE SEQUENCE [LARGE SCALE GENOMIC DNA]</scope>
    <source>
        <strain evidence="2 3">CCMA-1212</strain>
    </source>
</reference>
<keyword evidence="3" id="KW-1185">Reference proteome</keyword>
<evidence type="ECO:0000313" key="2">
    <source>
        <dbReference type="EMBL" id="TFB07225.1"/>
    </source>
</evidence>
<accession>A0ABY2HIV0</accession>
<name>A0ABY2HIV0_9HYPO</name>
<sequence length="62" mass="6746">MAKMQHGTVAPRTAESRGQSSRAKGQAQQTAAVDAPQSDEKRPVYRRQRASALPVRAPRSQS</sequence>
<dbReference type="RefSeq" id="XP_073563426.1">
    <property type="nucleotide sequence ID" value="XM_073698131.1"/>
</dbReference>
<organism evidence="2 3">
    <name type="scientific">Trichoderma ghanense</name>
    <dbReference type="NCBI Taxonomy" id="65468"/>
    <lineage>
        <taxon>Eukaryota</taxon>
        <taxon>Fungi</taxon>
        <taxon>Dikarya</taxon>
        <taxon>Ascomycota</taxon>
        <taxon>Pezizomycotina</taxon>
        <taxon>Sordariomycetes</taxon>
        <taxon>Hypocreomycetidae</taxon>
        <taxon>Hypocreales</taxon>
        <taxon>Hypocreaceae</taxon>
        <taxon>Trichoderma</taxon>
    </lineage>
</organism>
<feature type="compositionally biased region" description="Polar residues" evidence="1">
    <location>
        <begin position="16"/>
        <end position="31"/>
    </location>
</feature>
<dbReference type="Proteomes" id="UP001642720">
    <property type="component" value="Unassembled WGS sequence"/>
</dbReference>
<evidence type="ECO:0000313" key="3">
    <source>
        <dbReference type="Proteomes" id="UP001642720"/>
    </source>
</evidence>
<dbReference type="EMBL" id="PPTA01000001">
    <property type="protein sequence ID" value="TFB07225.1"/>
    <property type="molecule type" value="Genomic_DNA"/>
</dbReference>
<comment type="caution">
    <text evidence="2">The sequence shown here is derived from an EMBL/GenBank/DDBJ whole genome shotgun (WGS) entry which is preliminary data.</text>
</comment>
<feature type="region of interest" description="Disordered" evidence="1">
    <location>
        <begin position="1"/>
        <end position="62"/>
    </location>
</feature>